<reference evidence="1" key="2">
    <citation type="journal article" date="2015" name="Data Brief">
        <title>Shoot transcriptome of the giant reed, Arundo donax.</title>
        <authorList>
            <person name="Barrero R.A."/>
            <person name="Guerrero F.D."/>
            <person name="Moolhuijzen P."/>
            <person name="Goolsby J.A."/>
            <person name="Tidwell J."/>
            <person name="Bellgard S.E."/>
            <person name="Bellgard M.I."/>
        </authorList>
    </citation>
    <scope>NUCLEOTIDE SEQUENCE</scope>
    <source>
        <tissue evidence="1">Shoot tissue taken approximately 20 cm above the soil surface</tissue>
    </source>
</reference>
<dbReference type="AlphaFoldDB" id="A0A0A9B2W2"/>
<organism evidence="1">
    <name type="scientific">Arundo donax</name>
    <name type="common">Giant reed</name>
    <name type="synonym">Donax arundinaceus</name>
    <dbReference type="NCBI Taxonomy" id="35708"/>
    <lineage>
        <taxon>Eukaryota</taxon>
        <taxon>Viridiplantae</taxon>
        <taxon>Streptophyta</taxon>
        <taxon>Embryophyta</taxon>
        <taxon>Tracheophyta</taxon>
        <taxon>Spermatophyta</taxon>
        <taxon>Magnoliopsida</taxon>
        <taxon>Liliopsida</taxon>
        <taxon>Poales</taxon>
        <taxon>Poaceae</taxon>
        <taxon>PACMAD clade</taxon>
        <taxon>Arundinoideae</taxon>
        <taxon>Arundineae</taxon>
        <taxon>Arundo</taxon>
    </lineage>
</organism>
<dbReference type="EMBL" id="GBRH01239541">
    <property type="protein sequence ID" value="JAD58354.1"/>
    <property type="molecule type" value="Transcribed_RNA"/>
</dbReference>
<reference evidence="1" key="1">
    <citation type="submission" date="2014-09" db="EMBL/GenBank/DDBJ databases">
        <authorList>
            <person name="Magalhaes I.L.F."/>
            <person name="Oliveira U."/>
            <person name="Santos F.R."/>
            <person name="Vidigal T.H.D.A."/>
            <person name="Brescovit A.D."/>
            <person name="Santos A.J."/>
        </authorList>
    </citation>
    <scope>NUCLEOTIDE SEQUENCE</scope>
    <source>
        <tissue evidence="1">Shoot tissue taken approximately 20 cm above the soil surface</tissue>
    </source>
</reference>
<evidence type="ECO:0000313" key="1">
    <source>
        <dbReference type="EMBL" id="JAD58354.1"/>
    </source>
</evidence>
<protein>
    <submittedName>
        <fullName evidence="1">Uncharacterized protein</fullName>
    </submittedName>
</protein>
<accession>A0A0A9B2W2</accession>
<name>A0A0A9B2W2_ARUDO</name>
<sequence length="70" mass="7785">MLVNLVVIFVYLFLCQHLVLRISLILYVVTCGPLPSLASAVTNTIWSFSTIAHSTCGHFLYVSSPTPFRL</sequence>
<proteinExistence type="predicted"/>